<accession>A0A6I6MPZ7</accession>
<keyword evidence="2" id="KW-1185">Reference proteome</keyword>
<evidence type="ECO:0000313" key="2">
    <source>
        <dbReference type="Proteomes" id="UP000436138"/>
    </source>
</evidence>
<proteinExistence type="predicted"/>
<protein>
    <submittedName>
        <fullName evidence="1">Uncharacterized protein</fullName>
    </submittedName>
</protein>
<dbReference type="RefSeq" id="WP_158917237.1">
    <property type="nucleotide sequence ID" value="NZ_CP047020.1"/>
</dbReference>
<dbReference type="KEGG" id="sbro:GQF42_02560"/>
<dbReference type="EMBL" id="CP047020">
    <property type="protein sequence ID" value="QHA02333.1"/>
    <property type="molecule type" value="Genomic_DNA"/>
</dbReference>
<organism evidence="1 2">
    <name type="scientific">Streptomyces broussonetiae</name>
    <dbReference type="NCBI Taxonomy" id="2686304"/>
    <lineage>
        <taxon>Bacteria</taxon>
        <taxon>Bacillati</taxon>
        <taxon>Actinomycetota</taxon>
        <taxon>Actinomycetes</taxon>
        <taxon>Kitasatosporales</taxon>
        <taxon>Streptomycetaceae</taxon>
        <taxon>Streptomyces</taxon>
    </lineage>
</organism>
<sequence>MATTTAASADGWVHWKSEKYGQYLYSRANGNGARFGLTSNSAKNIYDVHLSNGHWLEVPYNGTQCMEVNGSNGNLDTWSCAFSNQSNEQWDEHQAGVPGNSCWNLQNVRTDQLVDADAATGDLVGVSDFDDGWGCGSVLNHDGIAWK</sequence>
<evidence type="ECO:0000313" key="1">
    <source>
        <dbReference type="EMBL" id="QHA02333.1"/>
    </source>
</evidence>
<dbReference type="Proteomes" id="UP000436138">
    <property type="component" value="Chromosome"/>
</dbReference>
<dbReference type="AlphaFoldDB" id="A0A6I6MPZ7"/>
<reference evidence="1 2" key="1">
    <citation type="submission" date="2019-12" db="EMBL/GenBank/DDBJ databases">
        <title>Streptomyces sp. strain T44 isolated from rhizosphere soil of Broussonetia papyrifera.</title>
        <authorList>
            <person name="Mo P."/>
        </authorList>
    </citation>
    <scope>NUCLEOTIDE SEQUENCE [LARGE SCALE GENOMIC DNA]</scope>
    <source>
        <strain evidence="1 2">T44</strain>
    </source>
</reference>
<name>A0A6I6MPZ7_9ACTN</name>
<gene>
    <name evidence="1" type="ORF">GQF42_02560</name>
</gene>